<dbReference type="SUPFAM" id="SSF55486">
    <property type="entry name" value="Metalloproteases ('zincins'), catalytic domain"/>
    <property type="match status" value="1"/>
</dbReference>
<dbReference type="CDD" id="cd04276">
    <property type="entry name" value="ZnMc_MMP_like_2"/>
    <property type="match status" value="1"/>
</dbReference>
<dbReference type="InterPro" id="IPR034032">
    <property type="entry name" value="Zn_MMP-like_bac"/>
</dbReference>
<dbReference type="STRING" id="1349421.OI18_12985"/>
<dbReference type="InterPro" id="IPR033428">
    <property type="entry name" value="DUF5118"/>
</dbReference>
<sequence length="797" mass="90178">MLKCHIAYCRIVISVICLLAVNTVAVAQKDAIKDIVKGFSVYKGGITIYYRNDSVYFEIPATTFGKELIWYAEIKSGPFIPGLMMAEASPATFINKWNIQVETYGNKVFIKDRSSILDLRINQAEKPWLEKSRMLRSLAESNTSPILLALPIKARGENNSILVDVTDVFTRNLEMFDLRKKYYTLGSQDTRRSFISDIKTFPNNIQIANTLTFETSQSKSELGAINSTAATITVQHSIYLLPEKPMKPRLSDPRIGYFNTNFTELQYESSAKQKSYISRFRLEKKDPDAAVSEPVKPIVYYIGPDVPERWRPIFKEAVEMWNEAFLAAGFKNAIQARDPPDDPLWNANDLGNSVIRWVSQPVANALGPTVVDPRSGEIISAHILVWADVLSLATRWYYLQGSGADERARKLPLPVEVENDLMRYVVAHEVGHTLGLRHNYRASQAYSIDELRDSDFANENGPVASIMSYGRINYIAQPGDSVRRLLPKIGPYDIFAIKYGYQSIPETTTPEGEVPVLNTWLAEQEENPILQWGAEDEAAGHDPMVLTENIGSDRIEAARLGLENLRRAVQNLPEAIASTPQNFRLLKQYYTAAMADRSKLLDAATKELYGVVEVRTLDVHLPQFKPVSAYRKKEVVKFLLTELRDVPGIITGGMKNVFEPHELTVMITSSQVDLMKSLLSNKVIMSFWNTVSTDTFDYKITDYLLDIQDGLFSELNKQMVVVTDLRRELQRKYIQRLTDLFDHEDEGITSDVRASARECMKQLLVKISAAELKTTDKVTKLHLSDLKARLTKNLRSN</sequence>
<evidence type="ECO:0000313" key="6">
    <source>
        <dbReference type="Proteomes" id="UP000031408"/>
    </source>
</evidence>
<keyword evidence="1" id="KW-0732">Signal</keyword>
<feature type="domain" description="EcxA zinc-binding" evidence="2">
    <location>
        <begin position="413"/>
        <end position="717"/>
    </location>
</feature>
<dbReference type="EMBL" id="JSVC01000015">
    <property type="protein sequence ID" value="KIC93958.1"/>
    <property type="molecule type" value="Genomic_DNA"/>
</dbReference>
<keyword evidence="6" id="KW-1185">Reference proteome</keyword>
<feature type="signal peptide" evidence="1">
    <location>
        <begin position="1"/>
        <end position="27"/>
    </location>
</feature>
<evidence type="ECO:0008006" key="7">
    <source>
        <dbReference type="Google" id="ProtNLM"/>
    </source>
</evidence>
<accession>A0A0C1LF23</accession>
<feature type="chain" id="PRO_5002135428" description="DUF5117 domain-containing protein" evidence="1">
    <location>
        <begin position="28"/>
        <end position="797"/>
    </location>
</feature>
<dbReference type="Pfam" id="PF17148">
    <property type="entry name" value="DUF5117"/>
    <property type="match status" value="1"/>
</dbReference>
<dbReference type="PANTHER" id="PTHR38478">
    <property type="entry name" value="PEPTIDASE M1A AND M12B"/>
    <property type="match status" value="1"/>
</dbReference>
<proteinExistence type="predicted"/>
<name>A0A0C1LF23_9BACT</name>
<dbReference type="OrthoDB" id="9776599at2"/>
<evidence type="ECO:0000256" key="1">
    <source>
        <dbReference type="SAM" id="SignalP"/>
    </source>
</evidence>
<dbReference type="RefSeq" id="WP_039140424.1">
    <property type="nucleotide sequence ID" value="NZ_JSVC01000015.1"/>
</dbReference>
<evidence type="ECO:0000259" key="4">
    <source>
        <dbReference type="Pfam" id="PF17162"/>
    </source>
</evidence>
<gene>
    <name evidence="5" type="ORF">OI18_12985</name>
</gene>
<dbReference type="Pfam" id="PF17162">
    <property type="entry name" value="DUF5118"/>
    <property type="match status" value="1"/>
</dbReference>
<feature type="domain" description="DUF5118" evidence="4">
    <location>
        <begin position="31"/>
        <end position="75"/>
    </location>
</feature>
<evidence type="ECO:0000259" key="3">
    <source>
        <dbReference type="Pfam" id="PF17148"/>
    </source>
</evidence>
<dbReference type="Gene3D" id="3.40.390.10">
    <property type="entry name" value="Collagenase (Catalytic Domain)"/>
    <property type="match status" value="1"/>
</dbReference>
<dbReference type="Pfam" id="PF16313">
    <property type="entry name" value="DUF4953"/>
    <property type="match status" value="1"/>
</dbReference>
<evidence type="ECO:0000313" key="5">
    <source>
        <dbReference type="EMBL" id="KIC93958.1"/>
    </source>
</evidence>
<feature type="domain" description="DUF5117" evidence="3">
    <location>
        <begin position="130"/>
        <end position="285"/>
    </location>
</feature>
<dbReference type="InterPro" id="IPR024079">
    <property type="entry name" value="MetalloPept_cat_dom_sf"/>
</dbReference>
<evidence type="ECO:0000259" key="2">
    <source>
        <dbReference type="Pfam" id="PF16313"/>
    </source>
</evidence>
<organism evidence="5 6">
    <name type="scientific">Flavihumibacter solisilvae</name>
    <dbReference type="NCBI Taxonomy" id="1349421"/>
    <lineage>
        <taxon>Bacteria</taxon>
        <taxon>Pseudomonadati</taxon>
        <taxon>Bacteroidota</taxon>
        <taxon>Chitinophagia</taxon>
        <taxon>Chitinophagales</taxon>
        <taxon>Chitinophagaceae</taxon>
        <taxon>Flavihumibacter</taxon>
    </lineage>
</organism>
<protein>
    <recommendedName>
        <fullName evidence="7">DUF5117 domain-containing protein</fullName>
    </recommendedName>
</protein>
<dbReference type="GO" id="GO:0008237">
    <property type="term" value="F:metallopeptidase activity"/>
    <property type="evidence" value="ECO:0007669"/>
    <property type="project" value="InterPro"/>
</dbReference>
<dbReference type="InterPro" id="IPR033413">
    <property type="entry name" value="DUF5117"/>
</dbReference>
<dbReference type="PANTHER" id="PTHR38478:SF1">
    <property type="entry name" value="ZINC DEPENDENT METALLOPROTEASE DOMAIN LIPOPROTEIN"/>
    <property type="match status" value="1"/>
</dbReference>
<reference evidence="5 6" key="1">
    <citation type="submission" date="2014-11" db="EMBL/GenBank/DDBJ databases">
        <title>Genome sequence of Flavihumibacter solisilvae 3-3.</title>
        <authorList>
            <person name="Zhou G."/>
            <person name="Li M."/>
            <person name="Wang G."/>
        </authorList>
    </citation>
    <scope>NUCLEOTIDE SEQUENCE [LARGE SCALE GENOMIC DNA]</scope>
    <source>
        <strain evidence="5 6">3-3</strain>
    </source>
</reference>
<dbReference type="InterPro" id="IPR032534">
    <property type="entry name" value="EcxA_zinc-bd"/>
</dbReference>
<comment type="caution">
    <text evidence="5">The sequence shown here is derived from an EMBL/GenBank/DDBJ whole genome shotgun (WGS) entry which is preliminary data.</text>
</comment>
<dbReference type="AlphaFoldDB" id="A0A0C1LF23"/>
<dbReference type="Proteomes" id="UP000031408">
    <property type="component" value="Unassembled WGS sequence"/>
</dbReference>